<dbReference type="EMBL" id="HG994580">
    <property type="protein sequence ID" value="CAF2752207.1"/>
    <property type="molecule type" value="Genomic_DNA"/>
</dbReference>
<reference evidence="1" key="1">
    <citation type="submission" date="2021-02" db="EMBL/GenBank/DDBJ databases">
        <authorList>
            <person name="Bekaert M."/>
        </authorList>
    </citation>
    <scope>NUCLEOTIDE SEQUENCE</scope>
    <source>
        <strain evidence="1">IoA-00</strain>
    </source>
</reference>
<protein>
    <submittedName>
        <fullName evidence="1">(salmon louse) hypothetical protein</fullName>
    </submittedName>
</protein>
<evidence type="ECO:0000313" key="1">
    <source>
        <dbReference type="EMBL" id="CAF2752207.1"/>
    </source>
</evidence>
<proteinExistence type="predicted"/>
<organism evidence="1 2">
    <name type="scientific">Lepeophtheirus salmonis</name>
    <name type="common">Salmon louse</name>
    <name type="synonym">Caligus salmonis</name>
    <dbReference type="NCBI Taxonomy" id="72036"/>
    <lineage>
        <taxon>Eukaryota</taxon>
        <taxon>Metazoa</taxon>
        <taxon>Ecdysozoa</taxon>
        <taxon>Arthropoda</taxon>
        <taxon>Crustacea</taxon>
        <taxon>Multicrustacea</taxon>
        <taxon>Hexanauplia</taxon>
        <taxon>Copepoda</taxon>
        <taxon>Siphonostomatoida</taxon>
        <taxon>Caligidae</taxon>
        <taxon>Lepeophtheirus</taxon>
    </lineage>
</organism>
<name>A0A7R8GYT8_LEPSM</name>
<dbReference type="Proteomes" id="UP000675881">
    <property type="component" value="Chromosome 1"/>
</dbReference>
<evidence type="ECO:0000313" key="2">
    <source>
        <dbReference type="Proteomes" id="UP000675881"/>
    </source>
</evidence>
<gene>
    <name evidence="1" type="ORF">LSAA_1589</name>
</gene>
<dbReference type="AlphaFoldDB" id="A0A7R8GYT8"/>
<accession>A0A7R8GYT8</accession>
<sequence>MSPFKKRQIPESAIRKTGTAKTFICQHFNSFPKSSQDLRNGYILYVYVTSGNYSGRSFLHHISNRLLPHCGFLHGHSEDKVHPMGEDKISIWQFVAKEGGPTAKVTAHSVKAYKVCHPNIEALRGSFDGRWDTMDVNFINKCYHSFWRRLTAVIEAEVC</sequence>
<keyword evidence="2" id="KW-1185">Reference proteome</keyword>